<dbReference type="EMBL" id="CP042433">
    <property type="protein sequence ID" value="QEC54836.1"/>
    <property type="molecule type" value="Genomic_DNA"/>
</dbReference>
<dbReference type="RefSeq" id="WP_146782320.1">
    <property type="nucleotide sequence ID" value="NZ_BAABIO010000006.1"/>
</dbReference>
<accession>A0A5B8UEV6</accession>
<gene>
    <name evidence="1" type="ORF">FSB75_02610</name>
</gene>
<evidence type="ECO:0000313" key="2">
    <source>
        <dbReference type="Proteomes" id="UP000321204"/>
    </source>
</evidence>
<reference evidence="1 2" key="1">
    <citation type="journal article" date="2015" name="Int. J. Syst. Evol. Microbiol.">
        <title>Flavisolibacter ginsenosidimutans sp. nov., with ginsenoside-converting activity isolated from soil used for cultivating ginseng.</title>
        <authorList>
            <person name="Zhao Y."/>
            <person name="Liu Q."/>
            <person name="Kang M.S."/>
            <person name="Jin F."/>
            <person name="Yu H."/>
            <person name="Im W.T."/>
        </authorList>
    </citation>
    <scope>NUCLEOTIDE SEQUENCE [LARGE SCALE GENOMIC DNA]</scope>
    <source>
        <strain evidence="1 2">Gsoil 636</strain>
    </source>
</reference>
<evidence type="ECO:0000313" key="1">
    <source>
        <dbReference type="EMBL" id="QEC54836.1"/>
    </source>
</evidence>
<organism evidence="1 2">
    <name type="scientific">Flavisolibacter ginsenosidimutans</name>
    <dbReference type="NCBI Taxonomy" id="661481"/>
    <lineage>
        <taxon>Bacteria</taxon>
        <taxon>Pseudomonadati</taxon>
        <taxon>Bacteroidota</taxon>
        <taxon>Chitinophagia</taxon>
        <taxon>Chitinophagales</taxon>
        <taxon>Chitinophagaceae</taxon>
        <taxon>Flavisolibacter</taxon>
    </lineage>
</organism>
<sequence>MATYQVDILDPKADRLLKDLADMNLIAIKQTDNDGFMQVIERLRSKAEQLGPPTMEEITEEVEAVRAERYVGRKA</sequence>
<dbReference type="AlphaFoldDB" id="A0A5B8UEV6"/>
<proteinExistence type="predicted"/>
<dbReference type="KEGG" id="fgg:FSB75_02610"/>
<keyword evidence="2" id="KW-1185">Reference proteome</keyword>
<dbReference type="OrthoDB" id="964950at2"/>
<name>A0A5B8UEV6_9BACT</name>
<protein>
    <submittedName>
        <fullName evidence="1">Uncharacterized protein</fullName>
    </submittedName>
</protein>
<dbReference type="Proteomes" id="UP000321204">
    <property type="component" value="Chromosome"/>
</dbReference>